<dbReference type="GO" id="GO:0005829">
    <property type="term" value="C:cytosol"/>
    <property type="evidence" value="ECO:0007669"/>
    <property type="project" value="TreeGrafter"/>
</dbReference>
<dbReference type="EC" id="3.1.3.23" evidence="1"/>
<dbReference type="PROSITE" id="PS01229">
    <property type="entry name" value="COF_2"/>
    <property type="match status" value="1"/>
</dbReference>
<dbReference type="GO" id="GO:0050308">
    <property type="term" value="F:sugar-phosphatase activity"/>
    <property type="evidence" value="ECO:0007669"/>
    <property type="project" value="UniProtKB-EC"/>
</dbReference>
<dbReference type="Pfam" id="PF08282">
    <property type="entry name" value="Hydrolase_3"/>
    <property type="match status" value="1"/>
</dbReference>
<dbReference type="SFLD" id="SFLDG01140">
    <property type="entry name" value="C2.B:_Phosphomannomutase_and_P"/>
    <property type="match status" value="1"/>
</dbReference>
<evidence type="ECO:0000313" key="1">
    <source>
        <dbReference type="EMBL" id="VYU39001.1"/>
    </source>
</evidence>
<dbReference type="PANTHER" id="PTHR10000:SF8">
    <property type="entry name" value="HAD SUPERFAMILY HYDROLASE-LIKE, TYPE 3"/>
    <property type="match status" value="1"/>
</dbReference>
<dbReference type="SUPFAM" id="SSF56784">
    <property type="entry name" value="HAD-like"/>
    <property type="match status" value="1"/>
</dbReference>
<dbReference type="SFLD" id="SFLDG01144">
    <property type="entry name" value="C2.B.4:_PGP_Like"/>
    <property type="match status" value="1"/>
</dbReference>
<dbReference type="NCBIfam" id="TIGR01484">
    <property type="entry name" value="HAD-SF-IIB"/>
    <property type="match status" value="1"/>
</dbReference>
<dbReference type="InterPro" id="IPR000150">
    <property type="entry name" value="Cof"/>
</dbReference>
<dbReference type="Gene3D" id="3.40.50.1000">
    <property type="entry name" value="HAD superfamily/HAD-like"/>
    <property type="match status" value="1"/>
</dbReference>
<dbReference type="PANTHER" id="PTHR10000">
    <property type="entry name" value="PHOSPHOSERINE PHOSPHATASE"/>
    <property type="match status" value="1"/>
</dbReference>
<name>A0A6N3EJS8_9CLOT</name>
<protein>
    <submittedName>
        <fullName evidence="1">Sugar phosphatase YidA</fullName>
        <ecNumber evidence="1">3.1.3.23</ecNumber>
    </submittedName>
</protein>
<accession>A0A6N3EJS8</accession>
<organism evidence="1">
    <name type="scientific">Clostridium tertium</name>
    <dbReference type="NCBI Taxonomy" id="1559"/>
    <lineage>
        <taxon>Bacteria</taxon>
        <taxon>Bacillati</taxon>
        <taxon>Bacillota</taxon>
        <taxon>Clostridia</taxon>
        <taxon>Eubacteriales</taxon>
        <taxon>Clostridiaceae</taxon>
        <taxon>Clostridium</taxon>
    </lineage>
</organism>
<dbReference type="EMBL" id="CACRTO010000020">
    <property type="protein sequence ID" value="VYU39001.1"/>
    <property type="molecule type" value="Genomic_DNA"/>
</dbReference>
<dbReference type="InterPro" id="IPR006379">
    <property type="entry name" value="HAD-SF_hydro_IIB"/>
</dbReference>
<dbReference type="InterPro" id="IPR036412">
    <property type="entry name" value="HAD-like_sf"/>
</dbReference>
<dbReference type="GO" id="GO:0000287">
    <property type="term" value="F:magnesium ion binding"/>
    <property type="evidence" value="ECO:0007669"/>
    <property type="project" value="TreeGrafter"/>
</dbReference>
<reference evidence="1" key="1">
    <citation type="submission" date="2019-11" db="EMBL/GenBank/DDBJ databases">
        <authorList>
            <person name="Feng L."/>
        </authorList>
    </citation>
    <scope>NUCLEOTIDE SEQUENCE</scope>
    <source>
        <strain evidence="1">CTertiumLFYP3</strain>
    </source>
</reference>
<dbReference type="RefSeq" id="WP_156626697.1">
    <property type="nucleotide sequence ID" value="NZ_CACRTO010000020.1"/>
</dbReference>
<dbReference type="NCBIfam" id="TIGR00099">
    <property type="entry name" value="Cof-subfamily"/>
    <property type="match status" value="1"/>
</dbReference>
<dbReference type="CDD" id="cd07516">
    <property type="entry name" value="HAD_Pase"/>
    <property type="match status" value="1"/>
</dbReference>
<dbReference type="Gene3D" id="3.30.1240.10">
    <property type="match status" value="1"/>
</dbReference>
<dbReference type="SFLD" id="SFLDS00003">
    <property type="entry name" value="Haloacid_Dehalogenase"/>
    <property type="match status" value="1"/>
</dbReference>
<sequence>MTYKMVCIDMDGTLLGKGRKISDESKRVIKILHDKGIEVVVTTGRIYNNAAYYSHLLGVKSPVIAANGAIVRDKYTNKIIYENPIKTETCIKLVETLESLGLLFHFYTSDEIYCGNYITKLATKLYMTKQIGHDNLKIHYNVINNLERWKEFFARKNGKITKSIAFSLEPEKLLELRNKLNEFDDVVCFGSGSRSLEINNRGVSKGRAVKALADYYGFKREEIVCIGDNENDISMIEYAGLGVAMGNAIDRVKELADFVTDTNKEDGVAKALKKIFHID</sequence>
<dbReference type="AlphaFoldDB" id="A0A6N3EJS8"/>
<dbReference type="InterPro" id="IPR023214">
    <property type="entry name" value="HAD_sf"/>
</dbReference>
<gene>
    <name evidence="1" type="primary">yidA_3</name>
    <name evidence="1" type="ORF">CTLFYP3_02260</name>
</gene>
<keyword evidence="1" id="KW-0378">Hydrolase</keyword>
<proteinExistence type="predicted"/>